<dbReference type="AlphaFoldDB" id="A0A1D7QMC0"/>
<dbReference type="Gene3D" id="2.60.120.10">
    <property type="entry name" value="Jelly Rolls"/>
    <property type="match status" value="1"/>
</dbReference>
<dbReference type="Pfam" id="PF00027">
    <property type="entry name" value="cNMP_binding"/>
    <property type="match status" value="1"/>
</dbReference>
<evidence type="ECO:0000259" key="1">
    <source>
        <dbReference type="Pfam" id="PF00027"/>
    </source>
</evidence>
<dbReference type="Proteomes" id="UP000094313">
    <property type="component" value="Chromosome"/>
</dbReference>
<dbReference type="EMBL" id="CP017141">
    <property type="protein sequence ID" value="AOM79811.1"/>
    <property type="molecule type" value="Genomic_DNA"/>
</dbReference>
<dbReference type="KEGG" id="psty:BFS30_23195"/>
<evidence type="ECO:0000313" key="2">
    <source>
        <dbReference type="EMBL" id="AOM79811.1"/>
    </source>
</evidence>
<dbReference type="OrthoDB" id="758145at2"/>
<protein>
    <submittedName>
        <fullName evidence="2">cAMP-binding protein</fullName>
    </submittedName>
</protein>
<name>A0A1D7QMC0_9SPHI</name>
<gene>
    <name evidence="2" type="ORF">BFS30_23195</name>
</gene>
<dbReference type="InterPro" id="IPR000595">
    <property type="entry name" value="cNMP-bd_dom"/>
</dbReference>
<dbReference type="RefSeq" id="WP_069381473.1">
    <property type="nucleotide sequence ID" value="NZ_CP017141.1"/>
</dbReference>
<sequence length="188" mass="21730">MISSFLKSFDIFSPAEISAFEEKTSLRSIKKGDFLIQEGRLCKEVAFLKSGILRSFFSPESGEEITYCITFPNSLTTAYSAFITGLPTQENIQAISPAELIVIQKTDLDQLSQSSLNWTKFLKMIAEQQYLELEKRLFLFQKEKAKKRYMDLLENQPDYVQQIPLQYLASYLGITSRHLSRLRREVVF</sequence>
<organism evidence="2 3">
    <name type="scientific">Pedobacter steynii</name>
    <dbReference type="NCBI Taxonomy" id="430522"/>
    <lineage>
        <taxon>Bacteria</taxon>
        <taxon>Pseudomonadati</taxon>
        <taxon>Bacteroidota</taxon>
        <taxon>Sphingobacteriia</taxon>
        <taxon>Sphingobacteriales</taxon>
        <taxon>Sphingobacteriaceae</taxon>
        <taxon>Pedobacter</taxon>
    </lineage>
</organism>
<dbReference type="InterPro" id="IPR014710">
    <property type="entry name" value="RmlC-like_jellyroll"/>
</dbReference>
<feature type="domain" description="Cyclic nucleotide-binding" evidence="1">
    <location>
        <begin position="27"/>
        <end position="114"/>
    </location>
</feature>
<keyword evidence="3" id="KW-1185">Reference proteome</keyword>
<dbReference type="SUPFAM" id="SSF51206">
    <property type="entry name" value="cAMP-binding domain-like"/>
    <property type="match status" value="1"/>
</dbReference>
<accession>A0A1D7QMC0</accession>
<reference evidence="2 3" key="1">
    <citation type="submission" date="2016-08" db="EMBL/GenBank/DDBJ databases">
        <authorList>
            <person name="Seilhamer J.J."/>
        </authorList>
    </citation>
    <scope>NUCLEOTIDE SEQUENCE [LARGE SCALE GENOMIC DNA]</scope>
    <source>
        <strain evidence="2 3">DX4</strain>
    </source>
</reference>
<dbReference type="InterPro" id="IPR018490">
    <property type="entry name" value="cNMP-bd_dom_sf"/>
</dbReference>
<proteinExistence type="predicted"/>
<evidence type="ECO:0000313" key="3">
    <source>
        <dbReference type="Proteomes" id="UP000094313"/>
    </source>
</evidence>
<dbReference type="CDD" id="cd00038">
    <property type="entry name" value="CAP_ED"/>
    <property type="match status" value="1"/>
</dbReference>